<protein>
    <submittedName>
        <fullName evidence="5">Classical arabinogalactan protein 9-like</fullName>
    </submittedName>
</protein>
<feature type="compositionally biased region" description="Polar residues" evidence="1">
    <location>
        <begin position="88"/>
        <end position="105"/>
    </location>
</feature>
<dbReference type="InterPro" id="IPR057670">
    <property type="entry name" value="SH3_retrovirus"/>
</dbReference>
<feature type="domain" description="Reverse transcriptase Ty1/copia-type" evidence="2">
    <location>
        <begin position="158"/>
        <end position="206"/>
    </location>
</feature>
<evidence type="ECO:0000259" key="2">
    <source>
        <dbReference type="Pfam" id="PF07727"/>
    </source>
</evidence>
<feature type="domain" description="Retroviral polymerase SH3-like" evidence="3">
    <location>
        <begin position="1"/>
        <end position="37"/>
    </location>
</feature>
<name>A0A2I4ET94_JUGRE</name>
<gene>
    <name evidence="5" type="primary">LOC108992491</name>
</gene>
<sequence>MGYSPDHKGYNCLNISTGCVYLSRDVIFREDIFSFAVHNPLASSSVPSVTNRPQQAHHFILPQPLSTPRPISPSQSAIPTALNAPVATPQSEAQCPNSSSLPQIASSPHTSSSTSSFSSSSSSTHPLQPPPQSRSVSPCLLPPSIHPMQTRSKNQIHRPLLHTDVCSKWPLHQWDVQNAFLYGDLEEAVFMKQPLGFVNPDHPHHLCWMP</sequence>
<accession>A0A2I4ET94</accession>
<dbReference type="Proteomes" id="UP000235220">
    <property type="component" value="Chromosome 12"/>
</dbReference>
<dbReference type="InterPro" id="IPR013103">
    <property type="entry name" value="RVT_2"/>
</dbReference>
<evidence type="ECO:0000256" key="1">
    <source>
        <dbReference type="SAM" id="MobiDB-lite"/>
    </source>
</evidence>
<feature type="compositionally biased region" description="Low complexity" evidence="1">
    <location>
        <begin position="106"/>
        <end position="126"/>
    </location>
</feature>
<dbReference type="Pfam" id="PF25597">
    <property type="entry name" value="SH3_retrovirus"/>
    <property type="match status" value="1"/>
</dbReference>
<keyword evidence="4" id="KW-1185">Reference proteome</keyword>
<dbReference type="Pfam" id="PF07727">
    <property type="entry name" value="RVT_2"/>
    <property type="match status" value="1"/>
</dbReference>
<evidence type="ECO:0000259" key="3">
    <source>
        <dbReference type="Pfam" id="PF25597"/>
    </source>
</evidence>
<organism evidence="4 5">
    <name type="scientific">Juglans regia</name>
    <name type="common">English walnut</name>
    <dbReference type="NCBI Taxonomy" id="51240"/>
    <lineage>
        <taxon>Eukaryota</taxon>
        <taxon>Viridiplantae</taxon>
        <taxon>Streptophyta</taxon>
        <taxon>Embryophyta</taxon>
        <taxon>Tracheophyta</taxon>
        <taxon>Spermatophyta</taxon>
        <taxon>Magnoliopsida</taxon>
        <taxon>eudicotyledons</taxon>
        <taxon>Gunneridae</taxon>
        <taxon>Pentapetalae</taxon>
        <taxon>rosids</taxon>
        <taxon>fabids</taxon>
        <taxon>Fagales</taxon>
        <taxon>Juglandaceae</taxon>
        <taxon>Juglans</taxon>
    </lineage>
</organism>
<dbReference type="OrthoDB" id="1938465at2759"/>
<dbReference type="GeneID" id="108992491"/>
<evidence type="ECO:0000313" key="5">
    <source>
        <dbReference type="RefSeq" id="XP_018822628.2"/>
    </source>
</evidence>
<proteinExistence type="predicted"/>
<dbReference type="Gramene" id="Jr12_07330_p1">
    <property type="protein sequence ID" value="cds.Jr12_07330_p1"/>
    <property type="gene ID" value="Jr12_07330"/>
</dbReference>
<feature type="region of interest" description="Disordered" evidence="1">
    <location>
        <begin position="85"/>
        <end position="149"/>
    </location>
</feature>
<reference evidence="5" key="1">
    <citation type="submission" date="2025-08" db="UniProtKB">
        <authorList>
            <consortium name="RefSeq"/>
        </authorList>
    </citation>
    <scope>IDENTIFICATION</scope>
    <source>
        <tissue evidence="5">Leaves</tissue>
    </source>
</reference>
<dbReference type="AlphaFoldDB" id="A0A2I4ET94"/>
<dbReference type="KEGG" id="jre:108992491"/>
<evidence type="ECO:0000313" key="4">
    <source>
        <dbReference type="Proteomes" id="UP000235220"/>
    </source>
</evidence>
<dbReference type="RefSeq" id="XP_018822628.2">
    <property type="nucleotide sequence ID" value="XM_018967083.2"/>
</dbReference>